<comment type="caution">
    <text evidence="1">The sequence shown here is derived from an EMBL/GenBank/DDBJ whole genome shotgun (WGS) entry which is preliminary data.</text>
</comment>
<reference evidence="1 2" key="1">
    <citation type="journal article" date="2022" name="Hortic Res">
        <title>A haplotype resolved chromosomal level avocado genome allows analysis of novel avocado genes.</title>
        <authorList>
            <person name="Nath O."/>
            <person name="Fletcher S.J."/>
            <person name="Hayward A."/>
            <person name="Shaw L.M."/>
            <person name="Masouleh A.K."/>
            <person name="Furtado A."/>
            <person name="Henry R.J."/>
            <person name="Mitter N."/>
        </authorList>
    </citation>
    <scope>NUCLEOTIDE SEQUENCE [LARGE SCALE GENOMIC DNA]</scope>
    <source>
        <strain evidence="2">cv. Hass</strain>
    </source>
</reference>
<evidence type="ECO:0000313" key="1">
    <source>
        <dbReference type="EMBL" id="KAJ8640002.1"/>
    </source>
</evidence>
<evidence type="ECO:0000313" key="2">
    <source>
        <dbReference type="Proteomes" id="UP001234297"/>
    </source>
</evidence>
<name>A0ACC2M2L9_PERAE</name>
<gene>
    <name evidence="1" type="ORF">MRB53_016696</name>
</gene>
<dbReference type="EMBL" id="CM056813">
    <property type="protein sequence ID" value="KAJ8640002.1"/>
    <property type="molecule type" value="Genomic_DNA"/>
</dbReference>
<dbReference type="Proteomes" id="UP001234297">
    <property type="component" value="Chromosome 5"/>
</dbReference>
<accession>A0ACC2M2L9</accession>
<organism evidence="1 2">
    <name type="scientific">Persea americana</name>
    <name type="common">Avocado</name>
    <dbReference type="NCBI Taxonomy" id="3435"/>
    <lineage>
        <taxon>Eukaryota</taxon>
        <taxon>Viridiplantae</taxon>
        <taxon>Streptophyta</taxon>
        <taxon>Embryophyta</taxon>
        <taxon>Tracheophyta</taxon>
        <taxon>Spermatophyta</taxon>
        <taxon>Magnoliopsida</taxon>
        <taxon>Magnoliidae</taxon>
        <taxon>Laurales</taxon>
        <taxon>Lauraceae</taxon>
        <taxon>Persea</taxon>
    </lineage>
</organism>
<keyword evidence="2" id="KW-1185">Reference proteome</keyword>
<protein>
    <submittedName>
        <fullName evidence="1">Uncharacterized protein</fullName>
    </submittedName>
</protein>
<sequence>MDLSVVPYCHIERSGSGEPAGSKVRYKECLRNHAAAMGGHANDGCGEFMPGSGDSELRCAACGCHRNFHRKEAPGCVDLAYVQHSHHHPVVLYGAAGKAGMVGFPTQHHHHLQVIPGVDLRREENRRSETPEEEEQQREVGPRKRFRTKFTQEQKEKMQAFAEKLGWRIQKHDDVALQEFCMEVGVKRHVLKVWMHNNKNTLAKKDPPSISSP</sequence>
<proteinExistence type="predicted"/>